<dbReference type="GO" id="GO:0005737">
    <property type="term" value="C:cytoplasm"/>
    <property type="evidence" value="ECO:0007669"/>
    <property type="project" value="UniProtKB-SubCell"/>
</dbReference>
<dbReference type="PANTHER" id="PTHR11735:SF6">
    <property type="entry name" value="TRNA N6-ADENOSINE THREONYLCARBAMOYLTRANSFERASE, MITOCHONDRIAL"/>
    <property type="match status" value="1"/>
</dbReference>
<dbReference type="GO" id="GO:0016301">
    <property type="term" value="F:kinase activity"/>
    <property type="evidence" value="ECO:0007669"/>
    <property type="project" value="UniProtKB-KW"/>
</dbReference>
<dbReference type="STRING" id="1044.EH31_04915"/>
<evidence type="ECO:0000256" key="3">
    <source>
        <dbReference type="ARBA" id="ARBA00022723"/>
    </source>
</evidence>
<keyword evidence="3 7" id="KW-0479">Metal-binding</keyword>
<dbReference type="GO" id="GO:0061711">
    <property type="term" value="F:tRNA N(6)-L-threonylcarbamoyladenine synthase activity"/>
    <property type="evidence" value="ECO:0007669"/>
    <property type="project" value="UniProtKB-EC"/>
</dbReference>
<evidence type="ECO:0000256" key="7">
    <source>
        <dbReference type="HAMAP-Rule" id="MF_01445"/>
    </source>
</evidence>
<dbReference type="Pfam" id="PF00814">
    <property type="entry name" value="TsaD"/>
    <property type="match status" value="1"/>
</dbReference>
<comment type="catalytic activity">
    <reaction evidence="6 7">
        <text>L-threonylcarbamoyladenylate + adenosine(37) in tRNA = N(6)-L-threonylcarbamoyladenosine(37) in tRNA + AMP + H(+)</text>
        <dbReference type="Rhea" id="RHEA:37059"/>
        <dbReference type="Rhea" id="RHEA-COMP:10162"/>
        <dbReference type="Rhea" id="RHEA-COMP:10163"/>
        <dbReference type="ChEBI" id="CHEBI:15378"/>
        <dbReference type="ChEBI" id="CHEBI:73682"/>
        <dbReference type="ChEBI" id="CHEBI:74411"/>
        <dbReference type="ChEBI" id="CHEBI:74418"/>
        <dbReference type="ChEBI" id="CHEBI:456215"/>
        <dbReference type="EC" id="2.3.1.234"/>
    </reaction>
</comment>
<feature type="binding site" evidence="7">
    <location>
        <position position="269"/>
    </location>
    <ligand>
        <name>substrate</name>
    </ligand>
</feature>
<evidence type="ECO:0000256" key="6">
    <source>
        <dbReference type="ARBA" id="ARBA00048117"/>
    </source>
</evidence>
<comment type="function">
    <text evidence="7">Required for the formation of a threonylcarbamoyl group on adenosine at position 37 (t(6)A37) in tRNAs that read codons beginning with adenine. Is involved in the transfer of the threonylcarbamoyl moiety of threonylcarbamoyl-AMP (TC-AMP) to the N6 group of A37, together with TsaE and TsaB. TsaD likely plays a direct catalytic role in this reaction.</text>
</comment>
<feature type="binding site" evidence="7">
    <location>
        <begin position="133"/>
        <end position="137"/>
    </location>
    <ligand>
        <name>substrate</name>
    </ligand>
</feature>
<gene>
    <name evidence="7" type="primary">tsaD</name>
    <name evidence="9" type="ORF">EH31_04915</name>
</gene>
<dbReference type="NCBIfam" id="TIGR03723">
    <property type="entry name" value="T6A_TsaD_YgjD"/>
    <property type="match status" value="1"/>
</dbReference>
<keyword evidence="5 7" id="KW-0012">Acyltransferase</keyword>
<feature type="binding site" evidence="7">
    <location>
        <position position="166"/>
    </location>
    <ligand>
        <name>substrate</name>
    </ligand>
</feature>
<keyword evidence="1 7" id="KW-0808">Transferase</keyword>
<dbReference type="InterPro" id="IPR043129">
    <property type="entry name" value="ATPase_NBD"/>
</dbReference>
<keyword evidence="7" id="KW-0963">Cytoplasm</keyword>
<comment type="cofactor">
    <cofactor evidence="7">
        <name>Fe(2+)</name>
        <dbReference type="ChEBI" id="CHEBI:29033"/>
    </cofactor>
    <text evidence="7">Binds 1 Fe(2+) ion per subunit.</text>
</comment>
<evidence type="ECO:0000313" key="9">
    <source>
        <dbReference type="EMBL" id="KEO92016.1"/>
    </source>
</evidence>
<dbReference type="EMBL" id="JMIW01000001">
    <property type="protein sequence ID" value="KEO92016.1"/>
    <property type="molecule type" value="Genomic_DNA"/>
</dbReference>
<feature type="binding site" evidence="7">
    <location>
        <position position="297"/>
    </location>
    <ligand>
        <name>Fe cation</name>
        <dbReference type="ChEBI" id="CHEBI:24875"/>
    </ligand>
</feature>
<dbReference type="PANTHER" id="PTHR11735">
    <property type="entry name" value="TRNA N6-ADENOSINE THREONYLCARBAMOYLTRANSFERASE"/>
    <property type="match status" value="1"/>
</dbReference>
<dbReference type="AlphaFoldDB" id="A0A074MB17"/>
<evidence type="ECO:0000256" key="4">
    <source>
        <dbReference type="ARBA" id="ARBA00023004"/>
    </source>
</evidence>
<dbReference type="NCBIfam" id="TIGR00329">
    <property type="entry name" value="gcp_kae1"/>
    <property type="match status" value="1"/>
</dbReference>
<comment type="subcellular location">
    <subcellularLocation>
        <location evidence="7">Cytoplasm</location>
    </subcellularLocation>
</comment>
<accession>A0A074MB17</accession>
<feature type="binding site" evidence="7">
    <location>
        <position position="114"/>
    </location>
    <ligand>
        <name>Fe cation</name>
        <dbReference type="ChEBI" id="CHEBI:24875"/>
    </ligand>
</feature>
<comment type="similarity">
    <text evidence="7">Belongs to the KAE1 / TsaD family.</text>
</comment>
<dbReference type="PRINTS" id="PR00789">
    <property type="entry name" value="OSIALOPTASE"/>
</dbReference>
<dbReference type="SUPFAM" id="SSF53067">
    <property type="entry name" value="Actin-like ATPase domain"/>
    <property type="match status" value="2"/>
</dbReference>
<organism evidence="9 10">
    <name type="scientific">Erythrobacter longus</name>
    <dbReference type="NCBI Taxonomy" id="1044"/>
    <lineage>
        <taxon>Bacteria</taxon>
        <taxon>Pseudomonadati</taxon>
        <taxon>Pseudomonadota</taxon>
        <taxon>Alphaproteobacteria</taxon>
        <taxon>Sphingomonadales</taxon>
        <taxon>Erythrobacteraceae</taxon>
        <taxon>Erythrobacter/Porphyrobacter group</taxon>
        <taxon>Erythrobacter</taxon>
    </lineage>
</organism>
<dbReference type="GO" id="GO:0002949">
    <property type="term" value="P:tRNA threonylcarbamoyladenosine modification"/>
    <property type="evidence" value="ECO:0007669"/>
    <property type="project" value="UniProtKB-UniRule"/>
</dbReference>
<keyword evidence="9" id="KW-0418">Kinase</keyword>
<evidence type="ECO:0000313" key="10">
    <source>
        <dbReference type="Proteomes" id="UP000027647"/>
    </source>
</evidence>
<name>A0A074MB17_ERYLO</name>
<evidence type="ECO:0000256" key="1">
    <source>
        <dbReference type="ARBA" id="ARBA00022679"/>
    </source>
</evidence>
<dbReference type="InterPro" id="IPR017861">
    <property type="entry name" value="KAE1/TsaD"/>
</dbReference>
<keyword evidence="2 7" id="KW-0819">tRNA processing</keyword>
<comment type="caution">
    <text evidence="9">The sequence shown here is derived from an EMBL/GenBank/DDBJ whole genome shotgun (WGS) entry which is preliminary data.</text>
</comment>
<protein>
    <recommendedName>
        <fullName evidence="7">tRNA N6-adenosine threonylcarbamoyltransferase</fullName>
        <ecNumber evidence="7">2.3.1.234</ecNumber>
    </recommendedName>
    <alternativeName>
        <fullName evidence="7">N6-L-threonylcarbamoyladenine synthase</fullName>
        <shortName evidence="7">t(6)A synthase</shortName>
    </alternativeName>
    <alternativeName>
        <fullName evidence="7">t(6)A37 threonylcarbamoyladenosine biosynthesis protein TsaD</fullName>
    </alternativeName>
    <alternativeName>
        <fullName evidence="7">tRNA threonylcarbamoyladenosine biosynthesis protein TsaD</fullName>
    </alternativeName>
</protein>
<dbReference type="CDD" id="cd24133">
    <property type="entry name" value="ASKHA_NBD_TsaD_bac"/>
    <property type="match status" value="1"/>
</dbReference>
<dbReference type="GO" id="GO:0005506">
    <property type="term" value="F:iron ion binding"/>
    <property type="evidence" value="ECO:0007669"/>
    <property type="project" value="UniProtKB-UniRule"/>
</dbReference>
<dbReference type="InterPro" id="IPR000905">
    <property type="entry name" value="Gcp-like_dom"/>
</dbReference>
<keyword evidence="4 7" id="KW-0408">Iron</keyword>
<feature type="binding site" evidence="7">
    <location>
        <position position="183"/>
    </location>
    <ligand>
        <name>substrate</name>
    </ligand>
</feature>
<dbReference type="eggNOG" id="COG0533">
    <property type="taxonomic scope" value="Bacteria"/>
</dbReference>
<keyword evidence="10" id="KW-1185">Reference proteome</keyword>
<dbReference type="HAMAP" id="MF_01445">
    <property type="entry name" value="TsaD"/>
    <property type="match status" value="1"/>
</dbReference>
<feature type="binding site" evidence="7">
    <location>
        <position position="179"/>
    </location>
    <ligand>
        <name>substrate</name>
    </ligand>
</feature>
<evidence type="ECO:0000256" key="5">
    <source>
        <dbReference type="ARBA" id="ARBA00023315"/>
    </source>
</evidence>
<dbReference type="Gene3D" id="3.30.420.40">
    <property type="match status" value="2"/>
</dbReference>
<feature type="domain" description="Gcp-like" evidence="8">
    <location>
        <begin position="23"/>
        <end position="304"/>
    </location>
</feature>
<sequence length="345" mass="35783">MVLGIESSCDETAVALVTSDRRILAQRIASQEEEHAPYGGVVPEIAARAHAQRLAPMLEAVLGDAGLSLDAVDAIAATAGPGLIGGVMVGLVSGKALAMASGKPLIAVNHLEGHALSPRLADETLGFPYLLLLVSGGHCQILSVEGVGTYRRLATTIDDALGEAFDKTAKILGLGYPGGPKVERLAMEGDPKSVPLPRPLKGSKEPHFSFAGLKSAVLRAHESGDHSDADIAASFQQAAVDCLIDRLEKALGQAGPHPALVVAGGVAANQVIRSALEALASRHQMQFVAPPLQLCTDNAAMIAWAGCERLIQTPDFAGDPLDLKARPRWPLDPDAEAVRGAGVKA</sequence>
<dbReference type="EC" id="2.3.1.234" evidence="7"/>
<dbReference type="InterPro" id="IPR022450">
    <property type="entry name" value="TsaD"/>
</dbReference>
<evidence type="ECO:0000259" key="8">
    <source>
        <dbReference type="Pfam" id="PF00814"/>
    </source>
</evidence>
<reference evidence="9 10" key="1">
    <citation type="submission" date="2014-04" db="EMBL/GenBank/DDBJ databases">
        <title>A comprehensive comparison of genomes of Erythrobacter spp. strains.</title>
        <authorList>
            <person name="Zheng Q."/>
        </authorList>
    </citation>
    <scope>NUCLEOTIDE SEQUENCE [LARGE SCALE GENOMIC DNA]</scope>
    <source>
        <strain evidence="9 10">DSM 6997</strain>
    </source>
</reference>
<dbReference type="FunFam" id="3.30.420.40:FF:000012">
    <property type="entry name" value="tRNA N6-adenosine threonylcarbamoyltransferase"/>
    <property type="match status" value="1"/>
</dbReference>
<proteinExistence type="inferred from homology"/>
<evidence type="ECO:0000256" key="2">
    <source>
        <dbReference type="ARBA" id="ARBA00022694"/>
    </source>
</evidence>
<feature type="binding site" evidence="7">
    <location>
        <position position="110"/>
    </location>
    <ligand>
        <name>Fe cation</name>
        <dbReference type="ChEBI" id="CHEBI:24875"/>
    </ligand>
</feature>
<dbReference type="Proteomes" id="UP000027647">
    <property type="component" value="Unassembled WGS sequence"/>
</dbReference>